<evidence type="ECO:0000313" key="3">
    <source>
        <dbReference type="Proteomes" id="UP001203284"/>
    </source>
</evidence>
<protein>
    <submittedName>
        <fullName evidence="2">Type VI secretion system baseplate subunit TssG</fullName>
    </submittedName>
</protein>
<evidence type="ECO:0000256" key="1">
    <source>
        <dbReference type="SAM" id="MobiDB-lite"/>
    </source>
</evidence>
<sequence>MEDTVPNAETRSGWLDEITAEPWRFDFLATLRRLEGMHKEKPRIGASAALREEIVRIGQNPSMDFPASNIEQFATRADGSYQIIARFLGLMGPQGALPLAVTSEAHGWLHSSRDDAFPRFLDLINNRFLQLFFRAWSDARPIGQHERPAEDRFATYIGSMIGMGRPVYQDLDTIPDGQKLAHAGLMGAAAKSAVRLEALFAGVLGLKAEVIEFVGSWLPVDRAEQSRLGMRNSVLGADAMVGASFYSITDKITVRVTAEDLAAYERLLPAGALAAPMADLVFFYIGEALEWDVELAIRAHDVPAARLGRSGALGWTSWLAPRPAPEHAVRCDARFNIAERLRRLRSVAGTTDGAQPPHRGPLPSAPQN</sequence>
<reference evidence="2 3" key="1">
    <citation type="submission" date="2022-04" db="EMBL/GenBank/DDBJ databases">
        <authorList>
            <person name="Grouzdev D.S."/>
            <person name="Pantiukh K.S."/>
            <person name="Krutkina M.S."/>
        </authorList>
    </citation>
    <scope>NUCLEOTIDE SEQUENCE [LARGE SCALE GENOMIC DNA]</scope>
    <source>
        <strain evidence="2 3">6x-1</strain>
    </source>
</reference>
<gene>
    <name evidence="2" type="primary">tssG</name>
    <name evidence="2" type="ORF">MWN34_03295</name>
</gene>
<dbReference type="RefSeq" id="WP_247026436.1">
    <property type="nucleotide sequence ID" value="NZ_JALKCH010000002.1"/>
</dbReference>
<feature type="region of interest" description="Disordered" evidence="1">
    <location>
        <begin position="347"/>
        <end position="368"/>
    </location>
</feature>
<name>A0ABT0D7K0_9HYPH</name>
<proteinExistence type="predicted"/>
<evidence type="ECO:0000313" key="2">
    <source>
        <dbReference type="EMBL" id="MCK0195930.1"/>
    </source>
</evidence>
<dbReference type="NCBIfam" id="TIGR03347">
    <property type="entry name" value="VI_chp_1"/>
    <property type="match status" value="1"/>
</dbReference>
<comment type="caution">
    <text evidence="2">The sequence shown here is derived from an EMBL/GenBank/DDBJ whole genome shotgun (WGS) entry which is preliminary data.</text>
</comment>
<keyword evidence="3" id="KW-1185">Reference proteome</keyword>
<dbReference type="EMBL" id="JALKCH010000002">
    <property type="protein sequence ID" value="MCK0195930.1"/>
    <property type="molecule type" value="Genomic_DNA"/>
</dbReference>
<dbReference type="InterPro" id="IPR010732">
    <property type="entry name" value="T6SS_TssG-like"/>
</dbReference>
<dbReference type="PANTHER" id="PTHR35564">
    <property type="match status" value="1"/>
</dbReference>
<accession>A0ABT0D7K0</accession>
<organism evidence="2 3">
    <name type="scientific">Ancylobacter crimeensis</name>
    <dbReference type="NCBI Taxonomy" id="2579147"/>
    <lineage>
        <taxon>Bacteria</taxon>
        <taxon>Pseudomonadati</taxon>
        <taxon>Pseudomonadota</taxon>
        <taxon>Alphaproteobacteria</taxon>
        <taxon>Hyphomicrobiales</taxon>
        <taxon>Xanthobacteraceae</taxon>
        <taxon>Ancylobacter</taxon>
    </lineage>
</organism>
<dbReference type="Proteomes" id="UP001203284">
    <property type="component" value="Unassembled WGS sequence"/>
</dbReference>
<dbReference type="Pfam" id="PF06996">
    <property type="entry name" value="T6SS_TssG"/>
    <property type="match status" value="1"/>
</dbReference>
<dbReference type="PANTHER" id="PTHR35564:SF4">
    <property type="entry name" value="CYTOPLASMIC PROTEIN"/>
    <property type="match status" value="1"/>
</dbReference>
<feature type="compositionally biased region" description="Pro residues" evidence="1">
    <location>
        <begin position="358"/>
        <end position="368"/>
    </location>
</feature>